<dbReference type="InterPro" id="IPR048863">
    <property type="entry name" value="BRR2_plug"/>
</dbReference>
<keyword evidence="11" id="KW-0508">mRNA splicing</keyword>
<dbReference type="SMART" id="SM00490">
    <property type="entry name" value="HELICc"/>
    <property type="match status" value="3"/>
</dbReference>
<dbReference type="SUPFAM" id="SSF52540">
    <property type="entry name" value="P-loop containing nucleoside triphosphate hydrolases"/>
    <property type="match status" value="5"/>
</dbReference>
<dbReference type="InterPro" id="IPR014001">
    <property type="entry name" value="Helicase_ATP-bd"/>
</dbReference>
<proteinExistence type="inferred from homology"/>
<evidence type="ECO:0000256" key="8">
    <source>
        <dbReference type="ARBA" id="ARBA00022801"/>
    </source>
</evidence>
<dbReference type="FunFam" id="3.40.50.300:FF:003287">
    <property type="entry name" value="U5 small nuclear ribonucleoprotein 200 kDa helicase"/>
    <property type="match status" value="1"/>
</dbReference>
<name>A0A7R8W1N2_9CRUS</name>
<keyword evidence="10" id="KW-0067">ATP-binding</keyword>
<dbReference type="GO" id="GO:0005524">
    <property type="term" value="F:ATP binding"/>
    <property type="evidence" value="ECO:0007669"/>
    <property type="project" value="UniProtKB-KW"/>
</dbReference>
<dbReference type="FunFam" id="2.60.40.150:FF:000048">
    <property type="entry name" value="U5 small nuclear ribonucleoprotein 200 kDa helicase"/>
    <property type="match status" value="1"/>
</dbReference>
<dbReference type="GO" id="GO:0003724">
    <property type="term" value="F:RNA helicase activity"/>
    <property type="evidence" value="ECO:0007669"/>
    <property type="project" value="UniProtKB-EC"/>
</dbReference>
<dbReference type="FunFam" id="1.10.150.20:FF:000013">
    <property type="entry name" value="U5 small nuclear ribonucleoprotein kDa helicase"/>
    <property type="match status" value="1"/>
</dbReference>
<dbReference type="FunFam" id="1.10.3380.10:FF:000001">
    <property type="entry name" value="U5 small nuclear ribonucleoprotein helicase"/>
    <property type="match status" value="1"/>
</dbReference>
<keyword evidence="7" id="KW-0547">Nucleotide-binding</keyword>
<dbReference type="InterPro" id="IPR011545">
    <property type="entry name" value="DEAD/DEAH_box_helicase_dom"/>
</dbReference>
<evidence type="ECO:0000256" key="3">
    <source>
        <dbReference type="ARBA" id="ARBA00012552"/>
    </source>
</evidence>
<dbReference type="SUPFAM" id="SSF46785">
    <property type="entry name" value="Winged helix' DNA-binding domain"/>
    <property type="match status" value="1"/>
</dbReference>
<dbReference type="SMART" id="SM00382">
    <property type="entry name" value="AAA"/>
    <property type="match status" value="2"/>
</dbReference>
<dbReference type="Pfam" id="PF23445">
    <property type="entry name" value="WHD_SNRNP200"/>
    <property type="match status" value="2"/>
</dbReference>
<evidence type="ECO:0000256" key="2">
    <source>
        <dbReference type="ARBA" id="ARBA00010140"/>
    </source>
</evidence>
<evidence type="ECO:0000256" key="5">
    <source>
        <dbReference type="ARBA" id="ARBA00022728"/>
    </source>
</evidence>
<evidence type="ECO:0000256" key="12">
    <source>
        <dbReference type="ARBA" id="ARBA00023242"/>
    </source>
</evidence>
<dbReference type="InterPro" id="IPR057842">
    <property type="entry name" value="WH_MER3"/>
</dbReference>
<dbReference type="EC" id="3.6.4.13" evidence="3"/>
<dbReference type="Pfam" id="PF00271">
    <property type="entry name" value="Helicase_C"/>
    <property type="match status" value="1"/>
</dbReference>
<dbReference type="CDD" id="cd18795">
    <property type="entry name" value="SF2_C_Ski2"/>
    <property type="match status" value="2"/>
</dbReference>
<evidence type="ECO:0000256" key="11">
    <source>
        <dbReference type="ARBA" id="ARBA00023187"/>
    </source>
</evidence>
<comment type="function">
    <text evidence="15">Catalyzes the ATP-dependent unwinding of U4/U6 RNA duplices, an essential step in the assembly of a catalytically active spliceosome. Plays a role in pre-mRNA splicing.</text>
</comment>
<protein>
    <recommendedName>
        <fullName evidence="13">U5 small nuclear ribonucleoprotein 200 kDa helicase</fullName>
        <ecNumber evidence="3">3.6.4.13</ecNumber>
    </recommendedName>
</protein>
<evidence type="ECO:0000256" key="1">
    <source>
        <dbReference type="ARBA" id="ARBA00004123"/>
    </source>
</evidence>
<keyword evidence="6" id="KW-0677">Repeat</keyword>
<organism evidence="17">
    <name type="scientific">Cyprideis torosa</name>
    <dbReference type="NCBI Taxonomy" id="163714"/>
    <lineage>
        <taxon>Eukaryota</taxon>
        <taxon>Metazoa</taxon>
        <taxon>Ecdysozoa</taxon>
        <taxon>Arthropoda</taxon>
        <taxon>Crustacea</taxon>
        <taxon>Oligostraca</taxon>
        <taxon>Ostracoda</taxon>
        <taxon>Podocopa</taxon>
        <taxon>Podocopida</taxon>
        <taxon>Cytherocopina</taxon>
        <taxon>Cytheroidea</taxon>
        <taxon>Cytherideidae</taxon>
        <taxon>Cyprideis</taxon>
    </lineage>
</organism>
<dbReference type="Pfam" id="PF18149">
    <property type="entry name" value="Helicase_PWI"/>
    <property type="match status" value="1"/>
</dbReference>
<dbReference type="FunFam" id="1.10.150.20:FF:000004">
    <property type="entry name" value="U5 small nuclear ribonucleoprotein helicase"/>
    <property type="match status" value="1"/>
</dbReference>
<evidence type="ECO:0000256" key="15">
    <source>
        <dbReference type="ARBA" id="ARBA00054527"/>
    </source>
</evidence>
<dbReference type="FunFam" id="2.60.40.150:FF:000004">
    <property type="entry name" value="RNA helicase, activating signal cointegrator 1"/>
    <property type="match status" value="1"/>
</dbReference>
<dbReference type="PROSITE" id="PS51192">
    <property type="entry name" value="HELICASE_ATP_BIND_1"/>
    <property type="match status" value="2"/>
</dbReference>
<comment type="similarity">
    <text evidence="2">Belongs to the helicase family. SKI2 subfamily.</text>
</comment>
<dbReference type="Gene3D" id="1.10.150.20">
    <property type="entry name" value="5' to 3' exonuclease, C-terminal subdomain"/>
    <property type="match status" value="2"/>
</dbReference>
<dbReference type="EMBL" id="OB660027">
    <property type="protein sequence ID" value="CAD7222099.1"/>
    <property type="molecule type" value="Genomic_DNA"/>
</dbReference>
<dbReference type="GO" id="GO:0000712">
    <property type="term" value="P:resolution of meiotic recombination intermediates"/>
    <property type="evidence" value="ECO:0007669"/>
    <property type="project" value="TreeGrafter"/>
</dbReference>
<dbReference type="Pfam" id="PF00270">
    <property type="entry name" value="DEAD"/>
    <property type="match status" value="2"/>
</dbReference>
<dbReference type="Pfam" id="PF02889">
    <property type="entry name" value="Sec63"/>
    <property type="match status" value="2"/>
</dbReference>
<dbReference type="InterPro" id="IPR050474">
    <property type="entry name" value="Hel308_SKI2-like"/>
</dbReference>
<dbReference type="GO" id="GO:0016787">
    <property type="term" value="F:hydrolase activity"/>
    <property type="evidence" value="ECO:0007669"/>
    <property type="project" value="UniProtKB-KW"/>
</dbReference>
<accession>A0A7R8W1N2</accession>
<feature type="region of interest" description="Disordered" evidence="16">
    <location>
        <begin position="185"/>
        <end position="204"/>
    </location>
</feature>
<dbReference type="Gene3D" id="1.10.10.10">
    <property type="entry name" value="Winged helix-like DNA-binding domain superfamily/Winged helix DNA-binding domain"/>
    <property type="match status" value="2"/>
</dbReference>
<dbReference type="PANTHER" id="PTHR47961">
    <property type="entry name" value="DNA POLYMERASE THETA, PUTATIVE (AFU_ORTHOLOGUE AFUA_1G05260)-RELATED"/>
    <property type="match status" value="1"/>
</dbReference>
<dbReference type="GO" id="GO:0006397">
    <property type="term" value="P:mRNA processing"/>
    <property type="evidence" value="ECO:0007669"/>
    <property type="project" value="UniProtKB-KW"/>
</dbReference>
<dbReference type="OrthoDB" id="5575at2759"/>
<evidence type="ECO:0000256" key="10">
    <source>
        <dbReference type="ARBA" id="ARBA00022840"/>
    </source>
</evidence>
<dbReference type="FunFam" id="1.10.3380.10:FF:000002">
    <property type="entry name" value="Activating signal cointegrator 1 complex subunit 3"/>
    <property type="match status" value="1"/>
</dbReference>
<dbReference type="FunFam" id="1.10.10.10:FF:000024">
    <property type="entry name" value="U5 small nuclear ribonucleoprotein helicase"/>
    <property type="match status" value="1"/>
</dbReference>
<dbReference type="Gene3D" id="1.10.3380.10">
    <property type="entry name" value="Sec63 N-terminal domain-like domain"/>
    <property type="match status" value="2"/>
</dbReference>
<keyword evidence="9" id="KW-0347">Helicase</keyword>
<evidence type="ECO:0000256" key="14">
    <source>
        <dbReference type="ARBA" id="ARBA00047984"/>
    </source>
</evidence>
<dbReference type="Gene3D" id="3.40.50.300">
    <property type="entry name" value="P-loop containing nucleotide triphosphate hydrolases"/>
    <property type="match status" value="5"/>
</dbReference>
<dbReference type="FunFam" id="1.10.10.10:FF:000012">
    <property type="entry name" value="U5 small nuclear ribonucleoprotein helicase"/>
    <property type="match status" value="1"/>
</dbReference>
<dbReference type="PIRSF" id="PIRSF039073">
    <property type="entry name" value="BRR2"/>
    <property type="match status" value="1"/>
</dbReference>
<dbReference type="InterPro" id="IPR035892">
    <property type="entry name" value="C2_domain_sf"/>
</dbReference>
<dbReference type="SUPFAM" id="SSF158702">
    <property type="entry name" value="Sec63 N-terminal domain-like"/>
    <property type="match status" value="2"/>
</dbReference>
<dbReference type="SUPFAM" id="SSF81296">
    <property type="entry name" value="E set domains"/>
    <property type="match status" value="1"/>
</dbReference>
<gene>
    <name evidence="17" type="ORF">CTOB1V02_LOCUS116</name>
</gene>
<comment type="subcellular location">
    <subcellularLocation>
        <location evidence="1">Nucleus</location>
    </subcellularLocation>
</comment>
<dbReference type="FunFam" id="3.40.50.300:FF:000368">
    <property type="entry name" value="U5 small nuclear ribonucleoprotein 200 kDa helicase"/>
    <property type="match status" value="1"/>
</dbReference>
<dbReference type="FunFam" id="3.40.50.300:FF:000254">
    <property type="entry name" value="U5 small nuclear ribonucleoprotein helicase"/>
    <property type="match status" value="1"/>
</dbReference>
<evidence type="ECO:0000256" key="4">
    <source>
        <dbReference type="ARBA" id="ARBA00022664"/>
    </source>
</evidence>
<dbReference type="Gene3D" id="2.60.40.150">
    <property type="entry name" value="C2 domain"/>
    <property type="match status" value="2"/>
</dbReference>
<keyword evidence="12" id="KW-0539">Nucleus</keyword>
<evidence type="ECO:0000256" key="9">
    <source>
        <dbReference type="ARBA" id="ARBA00022806"/>
    </source>
</evidence>
<dbReference type="InterPro" id="IPR041094">
    <property type="entry name" value="Brr2_helicase_PWI"/>
</dbReference>
<dbReference type="InterPro" id="IPR001650">
    <property type="entry name" value="Helicase_C-like"/>
</dbReference>
<dbReference type="PROSITE" id="PS51194">
    <property type="entry name" value="HELICASE_CTER"/>
    <property type="match status" value="1"/>
</dbReference>
<feature type="region of interest" description="Disordered" evidence="16">
    <location>
        <begin position="352"/>
        <end position="388"/>
    </location>
</feature>
<dbReference type="GO" id="GO:0003676">
    <property type="term" value="F:nucleic acid binding"/>
    <property type="evidence" value="ECO:0007669"/>
    <property type="project" value="InterPro"/>
</dbReference>
<evidence type="ECO:0000256" key="16">
    <source>
        <dbReference type="SAM" id="MobiDB-lite"/>
    </source>
</evidence>
<dbReference type="Pfam" id="PF21188">
    <property type="entry name" value="BRR2_plug"/>
    <property type="match status" value="1"/>
</dbReference>
<evidence type="ECO:0000256" key="6">
    <source>
        <dbReference type="ARBA" id="ARBA00022737"/>
    </source>
</evidence>
<evidence type="ECO:0000313" key="17">
    <source>
        <dbReference type="EMBL" id="CAD7222099.1"/>
    </source>
</evidence>
<dbReference type="SMART" id="SM00973">
    <property type="entry name" value="Sec63"/>
    <property type="match status" value="2"/>
</dbReference>
<reference evidence="17" key="1">
    <citation type="submission" date="2020-11" db="EMBL/GenBank/DDBJ databases">
        <authorList>
            <person name="Tran Van P."/>
        </authorList>
    </citation>
    <scope>NUCLEOTIDE SEQUENCE</scope>
</reference>
<dbReference type="InterPro" id="IPR014756">
    <property type="entry name" value="Ig_E-set"/>
</dbReference>
<feature type="compositionally biased region" description="Basic and acidic residues" evidence="16">
    <location>
        <begin position="364"/>
        <end position="377"/>
    </location>
</feature>
<dbReference type="CDD" id="cd18021">
    <property type="entry name" value="DEXHc_Brr2_2"/>
    <property type="match status" value="1"/>
</dbReference>
<dbReference type="GO" id="GO:0003678">
    <property type="term" value="F:DNA helicase activity"/>
    <property type="evidence" value="ECO:0007669"/>
    <property type="project" value="TreeGrafter"/>
</dbReference>
<dbReference type="SMART" id="SM00487">
    <property type="entry name" value="DEXDc"/>
    <property type="match status" value="2"/>
</dbReference>
<dbReference type="InterPro" id="IPR036388">
    <property type="entry name" value="WH-like_DNA-bd_sf"/>
</dbReference>
<evidence type="ECO:0000256" key="7">
    <source>
        <dbReference type="ARBA" id="ARBA00022741"/>
    </source>
</evidence>
<dbReference type="CDD" id="cd18019">
    <property type="entry name" value="DEXHc_Brr2_1"/>
    <property type="match status" value="1"/>
</dbReference>
<feature type="compositionally biased region" description="Acidic residues" evidence="16">
    <location>
        <begin position="186"/>
        <end position="204"/>
    </location>
</feature>
<keyword evidence="8" id="KW-0378">Hydrolase</keyword>
<sequence length="2218" mass="250659">MADATARALQYEYKANSNLVLQADTRFIERRSRDEPTGEVQSLAGKIGVGMRMGDRFMREKPKGTTLSSDAEQMVGIMYRPKTQETRQTYEVLLSFIQEALGDYPRDVLYGAADEVLAVLKDDHLKEKEKKKETEALLGSLTEERFALLVNLGKKITDYAVGGEAHTAGVEEAILDETTGVNVQFEESDEEEGGGGDDDVGFGEIRDEEQDGEALEDEGGIHAVKATSALESMRSEKGRGGDKNLHPLDIDAYWLQRRLSKAYSDPMTSQQKAGEVLDVLKKAQDDRECENQLVLLLGYDRFDIIRVLKKNRKMVLYCTLLASAQSEKEREAVRSEMKSDSHLRKILAQLEGEKGVGDDAEEERGDRRGGLEVREGDEGSTGLMESGQVPGDRKVLDLDDITFQSGSHFMANKRCQLPEGSFRKQRKGYEEVHVPALKPKPFSSTEQLVPIEKLPKYAQPAFDKFKSLNRIQSRLAQAALESDENLLVCAPTGAGKTNVALLTIMREIGKHVNEDGTINANDFKIIYIAPMKSLVAEMTGNFGERLASYNLTVSELTGDHQLSREQIAATQVIVCTPEKWDIMTRKAGERTFTQLVKLMIFDEIHLLHDERGPVLEALVARSIRNCETTQEDIRLVGLSATLPNYEDVATFLRVNMKTGLFYFDNSYRPVPLEQQYIGITEKKALKRYQLMNEIVYDKVMEHAGKNQVLIFVHSRKETGKTARAIRDMCLENDSLGQFLREGSASTEVLRQEADQVKNSELKDLLPYGFAIHHAGMNRLDRTLVEDLFADRHIQVLVSTSTLAWGVNLPAHTVIIKGTQVYNPEKGRWVELGALDVMQMLGRAGRPQYDTKMVAKMPDILNAEAVLGNVQSARDGVLVSTSTLAWGVNLPAHTVIIKGTQVYNPEKGRWVELGALDVMQMLGRAGRPQYDTKGEGILLTNHSELQYYLSLMNQQLPIESQMVAKMPDILNAEAVLGNVQSARDGVSWLGYTYLYIRMMRNPSLYGISPEQLKSDPLLEQFRADLVHTALTTLDKSRLLKYERKHGHFQVTELGRIASYYYCTHGTMLTYNQLLKPTLSEIELFRVFSLSEEFKNMSVRDEEKLELQKLMERVPIPIKEGVDEVSAKVNILFQAYISQLKLEGFALMADMVYVTQSAGRLMRAIFEIVVTRGWAQLADKALALCKMVDRRMWQSMCPLRQFKKVPDEVTRKLEKKGFPWERLFDLQPSEIGELLRMPKLGKSIHKYIHMFPKLEMETHIQPITRSTLKVELRLTPDFMWDEKTHGQSQGFWIFVEDVDEETILYNEFFLLKQRYSQDEHVLKFFVSVFEPLPPHYFIKLVSNNWLGAEKILPVSFRHLILPEKNPAPTELLDLQPLPITALRNPSFEALYEEFKQFNPIQTQVFNAVYNTDENIFVGAPTGSGKTAIAEFAVLRLLTQNPEGRCVYVTPKEALAQIIYDSWHKKFHQRLGKKVALLTGETGTDLKLVARGNVIVSTPEKWDVLSRRWKQRKNVQNVNLFIVDELQLLGGEDGPVLEVICSRMRYISSQLETGIRLLALSSSLSNARDVASWLGCSANNTFNFHPNVRPIPLELHIQSYNMSHAPSRLTAMSKPTFQAILKHSPYKPVLIFVPTRKQTRVAAIDLLSHAAAYTAASGKGKGGGADASPFFLHADAADIAPFLERISDPTLVETLEQGVGYLHEGLSMSERHLVEQLFDSGAVQVLIASRQLCWALSVAAHLVIITDTQFYEGKTHSYTDYPMADLLQMAGRANRPLEDQDAVCVLMCQTAKKDIYKKFMYDPLPVESHLDHCLHDHFNAEIVTKTIENKQDAVDYLTWTFLYRRMKQNPNYYGLQGISHRHLSDQLSDLVENTLTDLEQSKCISIEDEVDTSPLNLGMIAAYYYINYTTIELFSMSLTVKTKLRGLLEIISSAAEFNSIPIRHGEEAILGNLIGKVPHKPQGNTKFTDPHLKAHLLIQAHLSRLQLPAELQQDTEWILSKALRLIQACVDVLSSNGWLSPALTAMELAQMVSQAMWNKDSYLKQLPHLTAEDIQRCQDAKVTTVFDIMELEDATRNKLLQLDEAKLADVARFCNRYPNIELSYQVSDKDRLHSGQTVEIVVQLEREEEVPTTVIAPFFPQKRDEGWWVVIGQSNSLISIKRLTLQQKAKVKLDFVAPAPGEYTYTLYYMSDAYMGCDQEYKFTLKIMEPVSESESGSDSD</sequence>
<dbReference type="InterPro" id="IPR003593">
    <property type="entry name" value="AAA+_ATPase"/>
</dbReference>
<dbReference type="InterPro" id="IPR036390">
    <property type="entry name" value="WH_DNA-bd_sf"/>
</dbReference>
<keyword evidence="5" id="KW-0747">Spliceosome</keyword>
<dbReference type="GO" id="GO:0008380">
    <property type="term" value="P:RNA splicing"/>
    <property type="evidence" value="ECO:0007669"/>
    <property type="project" value="UniProtKB-KW"/>
</dbReference>
<dbReference type="FunFam" id="3.40.50.300:FF:000062">
    <property type="entry name" value="U5 small nuclear ribonucleoprotein helicase"/>
    <property type="match status" value="1"/>
</dbReference>
<evidence type="ECO:0000256" key="13">
    <source>
        <dbReference type="ARBA" id="ARBA00034541"/>
    </source>
</evidence>
<dbReference type="GO" id="GO:0005681">
    <property type="term" value="C:spliceosomal complex"/>
    <property type="evidence" value="ECO:0007669"/>
    <property type="project" value="UniProtKB-KW"/>
</dbReference>
<dbReference type="PANTHER" id="PTHR47961:SF4">
    <property type="entry name" value="ACTIVATING SIGNAL COINTEGRATOR 1 COMPLEX SUBUNIT 3"/>
    <property type="match status" value="1"/>
</dbReference>
<dbReference type="InterPro" id="IPR004179">
    <property type="entry name" value="Sec63-dom"/>
</dbReference>
<comment type="catalytic activity">
    <reaction evidence="14">
        <text>ATP + H2O = ADP + phosphate + H(+)</text>
        <dbReference type="Rhea" id="RHEA:13065"/>
        <dbReference type="ChEBI" id="CHEBI:15377"/>
        <dbReference type="ChEBI" id="CHEBI:15378"/>
        <dbReference type="ChEBI" id="CHEBI:30616"/>
        <dbReference type="ChEBI" id="CHEBI:43474"/>
        <dbReference type="ChEBI" id="CHEBI:456216"/>
        <dbReference type="EC" id="3.6.4.13"/>
    </reaction>
</comment>
<dbReference type="InterPro" id="IPR027417">
    <property type="entry name" value="P-loop_NTPase"/>
</dbReference>
<keyword evidence="4" id="KW-0507">mRNA processing</keyword>